<gene>
    <name evidence="1" type="ORF">SAMN05444158_1722</name>
</gene>
<dbReference type="Proteomes" id="UP000243904">
    <property type="component" value="Chromosome I"/>
</dbReference>
<dbReference type="EMBL" id="LT629750">
    <property type="protein sequence ID" value="SDS33009.1"/>
    <property type="molecule type" value="Genomic_DNA"/>
</dbReference>
<dbReference type="GO" id="GO:0004622">
    <property type="term" value="F:phosphatidylcholine lysophospholipase activity"/>
    <property type="evidence" value="ECO:0007669"/>
    <property type="project" value="TreeGrafter"/>
</dbReference>
<dbReference type="PANTHER" id="PTHR30383">
    <property type="entry name" value="THIOESTERASE 1/PROTEASE 1/LYSOPHOSPHOLIPASE L1"/>
    <property type="match status" value="1"/>
</dbReference>
<dbReference type="InterPro" id="IPR057572">
    <property type="entry name" value="NonGDSL"/>
</dbReference>
<proteinExistence type="predicted"/>
<dbReference type="AlphaFoldDB" id="A0A1H1RDK6"/>
<dbReference type="InterPro" id="IPR051532">
    <property type="entry name" value="Ester_Hydrolysis_Enzymes"/>
</dbReference>
<dbReference type="CDD" id="cd00229">
    <property type="entry name" value="SGNH_hydrolase"/>
    <property type="match status" value="1"/>
</dbReference>
<evidence type="ECO:0008006" key="3">
    <source>
        <dbReference type="Google" id="ProtNLM"/>
    </source>
</evidence>
<organism evidence="1 2">
    <name type="scientific">Bradyrhizobium canariense</name>
    <dbReference type="NCBI Taxonomy" id="255045"/>
    <lineage>
        <taxon>Bacteria</taxon>
        <taxon>Pseudomonadati</taxon>
        <taxon>Pseudomonadota</taxon>
        <taxon>Alphaproteobacteria</taxon>
        <taxon>Hyphomicrobiales</taxon>
        <taxon>Nitrobacteraceae</taxon>
        <taxon>Bradyrhizobium</taxon>
    </lineage>
</organism>
<evidence type="ECO:0000313" key="1">
    <source>
        <dbReference type="EMBL" id="SDS33009.1"/>
    </source>
</evidence>
<dbReference type="SUPFAM" id="SSF52266">
    <property type="entry name" value="SGNH hydrolase"/>
    <property type="match status" value="1"/>
</dbReference>
<accession>A0A1H1RDK6</accession>
<sequence>MSDAPPAANPIAFEYPLSNLRNSLKLAGHTKIVAIGSSSTVGEGNIEPFPSRLELALRKRYPNQMIDVLNRGVGGQEATNEVLRFKADVLDENPALVIWQVGTNAVYRDKDFKLSDVVQAMATGLDELVGLPMDVILMDLQYTTAVVNPDKIKLAEQMVSLIATAVADHARTGVNLFRRFALMQSWCNGGVPIAGLIDPNDPSQLHMSDWATEGVTLALDGAIKQAVETQAST</sequence>
<dbReference type="PANTHER" id="PTHR30383:SF5">
    <property type="entry name" value="SGNH HYDROLASE-TYPE ESTERASE DOMAIN-CONTAINING PROTEIN"/>
    <property type="match status" value="1"/>
</dbReference>
<keyword evidence="2" id="KW-1185">Reference proteome</keyword>
<evidence type="ECO:0000313" key="2">
    <source>
        <dbReference type="Proteomes" id="UP000243904"/>
    </source>
</evidence>
<protein>
    <recommendedName>
        <fullName evidence="3">Lysophospholipase L1</fullName>
    </recommendedName>
</protein>
<dbReference type="Gene3D" id="3.40.50.1110">
    <property type="entry name" value="SGNH hydrolase"/>
    <property type="match status" value="1"/>
</dbReference>
<name>A0A1H1RDK6_9BRAD</name>
<dbReference type="Pfam" id="PF25182">
    <property type="entry name" value="NonGDSL"/>
    <property type="match status" value="1"/>
</dbReference>
<dbReference type="InterPro" id="IPR036514">
    <property type="entry name" value="SGNH_hydro_sf"/>
</dbReference>
<reference evidence="2" key="1">
    <citation type="submission" date="2016-10" db="EMBL/GenBank/DDBJ databases">
        <authorList>
            <person name="Varghese N."/>
            <person name="Submissions S."/>
        </authorList>
    </citation>
    <scope>NUCLEOTIDE SEQUENCE [LARGE SCALE GENOMIC DNA]</scope>
    <source>
        <strain evidence="2">GAS369</strain>
    </source>
</reference>